<organism evidence="1 2">
    <name type="scientific">Candidatus Falkowbacteria bacterium HGW-Falkowbacteria-1</name>
    <dbReference type="NCBI Taxonomy" id="2013768"/>
    <lineage>
        <taxon>Bacteria</taxon>
        <taxon>Candidatus Falkowiibacteriota</taxon>
    </lineage>
</organism>
<sequence>MKKIIKMALCLFNDPQKEIKNDKRFGDLMYQMLKIQEIDNKVWAMVALLKKIAVIRDNGGFSKLIISLKKRNHGQLNEIIKSLETIQEHIERAGRNRKGINRTNRGEEVTTDKVFFGKIFGLPIQTASYWLERQEIMKKEIREDLKDDFVKTVTNWTCINNQAGNFVTCHAGGILKELEKIKIFSEKNNN</sequence>
<dbReference type="AlphaFoldDB" id="A0A2N2E9T6"/>
<dbReference type="Proteomes" id="UP000233517">
    <property type="component" value="Unassembled WGS sequence"/>
</dbReference>
<proteinExistence type="predicted"/>
<evidence type="ECO:0000313" key="2">
    <source>
        <dbReference type="Proteomes" id="UP000233517"/>
    </source>
</evidence>
<evidence type="ECO:0000313" key="1">
    <source>
        <dbReference type="EMBL" id="PKM91485.1"/>
    </source>
</evidence>
<accession>A0A2N2E9T6</accession>
<protein>
    <submittedName>
        <fullName evidence="1">Uncharacterized protein</fullName>
    </submittedName>
</protein>
<name>A0A2N2E9T6_9BACT</name>
<gene>
    <name evidence="1" type="ORF">CVU82_02720</name>
</gene>
<comment type="caution">
    <text evidence="1">The sequence shown here is derived from an EMBL/GenBank/DDBJ whole genome shotgun (WGS) entry which is preliminary data.</text>
</comment>
<reference evidence="1 2" key="1">
    <citation type="journal article" date="2017" name="ISME J.">
        <title>Potential for microbial H2 and metal transformations associated with novel bacteria and archaea in deep terrestrial subsurface sediments.</title>
        <authorList>
            <person name="Hernsdorf A.W."/>
            <person name="Amano Y."/>
            <person name="Miyakawa K."/>
            <person name="Ise K."/>
            <person name="Suzuki Y."/>
            <person name="Anantharaman K."/>
            <person name="Probst A."/>
            <person name="Burstein D."/>
            <person name="Thomas B.C."/>
            <person name="Banfield J.F."/>
        </authorList>
    </citation>
    <scope>NUCLEOTIDE SEQUENCE [LARGE SCALE GENOMIC DNA]</scope>
    <source>
        <strain evidence="1">HGW-Falkowbacteria-1</strain>
    </source>
</reference>
<dbReference type="EMBL" id="PHAI01000002">
    <property type="protein sequence ID" value="PKM91485.1"/>
    <property type="molecule type" value="Genomic_DNA"/>
</dbReference>